<comment type="caution">
    <text evidence="9">The sequence shown here is derived from an EMBL/GenBank/DDBJ whole genome shotgun (WGS) entry which is preliminary data.</text>
</comment>
<evidence type="ECO:0000259" key="8">
    <source>
        <dbReference type="Pfam" id="PF02838"/>
    </source>
</evidence>
<evidence type="ECO:0000256" key="5">
    <source>
        <dbReference type="ARBA" id="ARBA00023295"/>
    </source>
</evidence>
<evidence type="ECO:0000256" key="3">
    <source>
        <dbReference type="ARBA" id="ARBA00012663"/>
    </source>
</evidence>
<dbReference type="Pfam" id="PF02838">
    <property type="entry name" value="Glyco_hydro_20b"/>
    <property type="match status" value="1"/>
</dbReference>
<feature type="signal peptide" evidence="6">
    <location>
        <begin position="1"/>
        <end position="15"/>
    </location>
</feature>
<name>A0ABS5K232_9BACT</name>
<dbReference type="EC" id="3.2.1.52" evidence="3"/>
<dbReference type="InterPro" id="IPR025705">
    <property type="entry name" value="Beta_hexosaminidase_sua/sub"/>
</dbReference>
<comment type="similarity">
    <text evidence="2">Belongs to the glycosyl hydrolase 20 family.</text>
</comment>
<dbReference type="InterPro" id="IPR015882">
    <property type="entry name" value="HEX_bac_N"/>
</dbReference>
<feature type="domain" description="Glycoside hydrolase family 20 catalytic" evidence="7">
    <location>
        <begin position="114"/>
        <end position="467"/>
    </location>
</feature>
<dbReference type="Gene3D" id="3.20.20.80">
    <property type="entry name" value="Glycosidases"/>
    <property type="match status" value="1"/>
</dbReference>
<dbReference type="InterPro" id="IPR017853">
    <property type="entry name" value="GH"/>
</dbReference>
<sequence length="505" mass="59091">MKKFFLFALITVALASCCQNNDIVYQTHVIPEPNNMEVVAGRYTYDETPKVSYEQDKNLGEEEYKLEVTKKGVTITYATDVAKMYAEATLSQLQDNDGVTNYMPLVKIDDKPRFKHRGFMLDEARHFQGMEFVKKTLDRMAFHKLNKFHWHLSDDQGWRIEIKKYPLLTEKGSIRKGTQVGWKPDIMDCPTDGVEYGKGYYYTQEQIKEVIEYAAKLGIDVIPEIDMPGHMMAALHAYPELGPKRSYEVRQYWGVSHDVLDVSNPKTLQFAKDVISEVCDLFPYHLIHIGGDECPKEQWEKSASCQKMIKDLGLKNEEELQSWFLKEIEKTVNAKGKQIAGWDEILDGDMSKTATVYHWRFWTKENMTKVAAERGNEVVSTLNHRMYFDFYVSYDKEHFEPLAFPYATPLHKTYNYDPIPADLDPKYHDKVIGVQGNLWTEYVTSNETAEMRIFPRFALLSEVAWTNQDLRDWENMNRKLPYIFKVYDSWKLNYNRVYIATDCEY</sequence>
<dbReference type="PRINTS" id="PR00738">
    <property type="entry name" value="GLHYDRLASE20"/>
</dbReference>
<comment type="catalytic activity">
    <reaction evidence="1">
        <text>Hydrolysis of terminal non-reducing N-acetyl-D-hexosamine residues in N-acetyl-beta-D-hexosaminides.</text>
        <dbReference type="EC" id="3.2.1.52"/>
    </reaction>
</comment>
<dbReference type="SUPFAM" id="SSF55545">
    <property type="entry name" value="beta-N-acetylhexosaminidase-like domain"/>
    <property type="match status" value="1"/>
</dbReference>
<dbReference type="PIRSF" id="PIRSF001093">
    <property type="entry name" value="B-hxosamndse_ab_euk"/>
    <property type="match status" value="1"/>
</dbReference>
<keyword evidence="6" id="KW-0732">Signal</keyword>
<keyword evidence="4" id="KW-0378">Hydrolase</keyword>
<evidence type="ECO:0000313" key="10">
    <source>
        <dbReference type="Proteomes" id="UP000708576"/>
    </source>
</evidence>
<dbReference type="InterPro" id="IPR015883">
    <property type="entry name" value="Glyco_hydro_20_cat"/>
</dbReference>
<evidence type="ECO:0000256" key="4">
    <source>
        <dbReference type="ARBA" id="ARBA00022801"/>
    </source>
</evidence>
<feature type="chain" id="PRO_5045093776" description="beta-N-acetylhexosaminidase" evidence="6">
    <location>
        <begin position="16"/>
        <end position="505"/>
    </location>
</feature>
<evidence type="ECO:0000256" key="1">
    <source>
        <dbReference type="ARBA" id="ARBA00001231"/>
    </source>
</evidence>
<dbReference type="CDD" id="cd06563">
    <property type="entry name" value="GH20_chitobiase-like"/>
    <property type="match status" value="1"/>
</dbReference>
<dbReference type="InterPro" id="IPR029018">
    <property type="entry name" value="Hex-like_dom2"/>
</dbReference>
<evidence type="ECO:0000256" key="6">
    <source>
        <dbReference type="SAM" id="SignalP"/>
    </source>
</evidence>
<keyword evidence="10" id="KW-1185">Reference proteome</keyword>
<dbReference type="Pfam" id="PF00728">
    <property type="entry name" value="Glyco_hydro_20"/>
    <property type="match status" value="1"/>
</dbReference>
<reference evidence="9 10" key="1">
    <citation type="journal article" date="2015" name="Int. J. Syst. Evol. Microbiol.">
        <title>Carboxylicivirga linearis sp. nov., isolated from a sea cucumber culture pond.</title>
        <authorList>
            <person name="Wang F.Q."/>
            <person name="Zhou Y.X."/>
            <person name="Lin X.Z."/>
            <person name="Chen G.J."/>
            <person name="Du Z.J."/>
        </authorList>
    </citation>
    <scope>NUCLEOTIDE SEQUENCE [LARGE SCALE GENOMIC DNA]</scope>
    <source>
        <strain evidence="9 10">FB218</strain>
    </source>
</reference>
<dbReference type="RefSeq" id="WP_212219161.1">
    <property type="nucleotide sequence ID" value="NZ_JAGUCO010000028.1"/>
</dbReference>
<evidence type="ECO:0000259" key="7">
    <source>
        <dbReference type="Pfam" id="PF00728"/>
    </source>
</evidence>
<dbReference type="EMBL" id="JAGUCO010000028">
    <property type="protein sequence ID" value="MBS2100734.1"/>
    <property type="molecule type" value="Genomic_DNA"/>
</dbReference>
<dbReference type="SUPFAM" id="SSF51445">
    <property type="entry name" value="(Trans)glycosidases"/>
    <property type="match status" value="1"/>
</dbReference>
<dbReference type="Gene3D" id="3.30.379.10">
    <property type="entry name" value="Chitobiase/beta-hexosaminidase domain 2-like"/>
    <property type="match status" value="1"/>
</dbReference>
<accession>A0ABS5K232</accession>
<organism evidence="9 10">
    <name type="scientific">Carboxylicivirga linearis</name>
    <dbReference type="NCBI Taxonomy" id="1628157"/>
    <lineage>
        <taxon>Bacteria</taxon>
        <taxon>Pseudomonadati</taxon>
        <taxon>Bacteroidota</taxon>
        <taxon>Bacteroidia</taxon>
        <taxon>Marinilabiliales</taxon>
        <taxon>Marinilabiliaceae</taxon>
        <taxon>Carboxylicivirga</taxon>
    </lineage>
</organism>
<dbReference type="PROSITE" id="PS51257">
    <property type="entry name" value="PROKAR_LIPOPROTEIN"/>
    <property type="match status" value="1"/>
</dbReference>
<feature type="domain" description="Beta-hexosaminidase bacterial type N-terminal" evidence="8">
    <location>
        <begin position="50"/>
        <end position="110"/>
    </location>
</feature>
<dbReference type="PANTHER" id="PTHR22600:SF57">
    <property type="entry name" value="BETA-N-ACETYLHEXOSAMINIDASE"/>
    <property type="match status" value="1"/>
</dbReference>
<gene>
    <name evidence="9" type="ORF">KEM10_20775</name>
</gene>
<proteinExistence type="inferred from homology"/>
<dbReference type="PANTHER" id="PTHR22600">
    <property type="entry name" value="BETA-HEXOSAMINIDASE"/>
    <property type="match status" value="1"/>
</dbReference>
<evidence type="ECO:0000313" key="9">
    <source>
        <dbReference type="EMBL" id="MBS2100734.1"/>
    </source>
</evidence>
<evidence type="ECO:0000256" key="2">
    <source>
        <dbReference type="ARBA" id="ARBA00006285"/>
    </source>
</evidence>
<dbReference type="Proteomes" id="UP000708576">
    <property type="component" value="Unassembled WGS sequence"/>
</dbReference>
<keyword evidence="5" id="KW-0326">Glycosidase</keyword>
<protein>
    <recommendedName>
        <fullName evidence="3">beta-N-acetylhexosaminidase</fullName>
        <ecNumber evidence="3">3.2.1.52</ecNumber>
    </recommendedName>
</protein>